<comment type="caution">
    <text evidence="2">The sequence shown here is derived from an EMBL/GenBank/DDBJ whole genome shotgun (WGS) entry which is preliminary data.</text>
</comment>
<protein>
    <submittedName>
        <fullName evidence="2">Uncharacterized protein</fullName>
    </submittedName>
</protein>
<evidence type="ECO:0000256" key="1">
    <source>
        <dbReference type="SAM" id="MobiDB-lite"/>
    </source>
</evidence>
<name>A0A0F9U390_9ZZZZ</name>
<proteinExistence type="predicted"/>
<gene>
    <name evidence="2" type="ORF">LCGC14_0316740</name>
</gene>
<sequence>MNNQMCSTCKDNKGTNPHPDGTNREMVACGSKPHAKFMDTWGRDDYQNMRHQLGAMPLLSCDGLGITCSSHKER</sequence>
<feature type="region of interest" description="Disordered" evidence="1">
    <location>
        <begin position="1"/>
        <end position="24"/>
    </location>
</feature>
<reference evidence="2" key="1">
    <citation type="journal article" date="2015" name="Nature">
        <title>Complex archaea that bridge the gap between prokaryotes and eukaryotes.</title>
        <authorList>
            <person name="Spang A."/>
            <person name="Saw J.H."/>
            <person name="Jorgensen S.L."/>
            <person name="Zaremba-Niedzwiedzka K."/>
            <person name="Martijn J."/>
            <person name="Lind A.E."/>
            <person name="van Eijk R."/>
            <person name="Schleper C."/>
            <person name="Guy L."/>
            <person name="Ettema T.J."/>
        </authorList>
    </citation>
    <scope>NUCLEOTIDE SEQUENCE</scope>
</reference>
<accession>A0A0F9U390</accession>
<dbReference type="EMBL" id="LAZR01000211">
    <property type="protein sequence ID" value="KKN81762.1"/>
    <property type="molecule type" value="Genomic_DNA"/>
</dbReference>
<dbReference type="AlphaFoldDB" id="A0A0F9U390"/>
<organism evidence="2">
    <name type="scientific">marine sediment metagenome</name>
    <dbReference type="NCBI Taxonomy" id="412755"/>
    <lineage>
        <taxon>unclassified sequences</taxon>
        <taxon>metagenomes</taxon>
        <taxon>ecological metagenomes</taxon>
    </lineage>
</organism>
<evidence type="ECO:0000313" key="2">
    <source>
        <dbReference type="EMBL" id="KKN81762.1"/>
    </source>
</evidence>